<reference evidence="1" key="1">
    <citation type="submission" date="2020-02" db="EMBL/GenBank/DDBJ databases">
        <authorList>
            <person name="Scholz U."/>
            <person name="Mascher M."/>
            <person name="Fiebig A."/>
        </authorList>
    </citation>
    <scope>NUCLEOTIDE SEQUENCE</scope>
</reference>
<dbReference type="OrthoDB" id="1936426at2759"/>
<dbReference type="Proteomes" id="UP000663760">
    <property type="component" value="Chromosome 7"/>
</dbReference>
<dbReference type="EMBL" id="LR746270">
    <property type="protein sequence ID" value="CAA7400178.1"/>
    <property type="molecule type" value="Genomic_DNA"/>
</dbReference>
<keyword evidence="2" id="KW-1185">Reference proteome</keyword>
<gene>
    <name evidence="1" type="ORF">SI8410_07010848</name>
</gene>
<protein>
    <submittedName>
        <fullName evidence="1">Uncharacterized protein</fullName>
    </submittedName>
</protein>
<organism evidence="1 2">
    <name type="scientific">Spirodela intermedia</name>
    <name type="common">Intermediate duckweed</name>
    <dbReference type="NCBI Taxonomy" id="51605"/>
    <lineage>
        <taxon>Eukaryota</taxon>
        <taxon>Viridiplantae</taxon>
        <taxon>Streptophyta</taxon>
        <taxon>Embryophyta</taxon>
        <taxon>Tracheophyta</taxon>
        <taxon>Spermatophyta</taxon>
        <taxon>Magnoliopsida</taxon>
        <taxon>Liliopsida</taxon>
        <taxon>Araceae</taxon>
        <taxon>Lemnoideae</taxon>
        <taxon>Spirodela</taxon>
    </lineage>
</organism>
<sequence length="173" mass="18985">MKKFEQLFLHPCQLHRVAHTALSPSLTGGAAIRSATRFPLSQRDAGVLPSLSLSSSGRKKMKKMNSILWVLSCGGHNSLRTESLKGIEEILRSGLAPIIEEDPEIFSGDDEEEVRPSETAKTAKNASAAERRRWTAGISTSLTKHRSSGILSIYVRFMNDFASKPAMVGLSRF</sequence>
<accession>A0A7I8KSV9</accession>
<evidence type="ECO:0000313" key="2">
    <source>
        <dbReference type="Proteomes" id="UP000663760"/>
    </source>
</evidence>
<name>A0A7I8KSV9_SPIIN</name>
<evidence type="ECO:0000313" key="1">
    <source>
        <dbReference type="EMBL" id="CAA7400178.1"/>
    </source>
</evidence>
<dbReference type="AlphaFoldDB" id="A0A7I8KSV9"/>
<proteinExistence type="predicted"/>